<gene>
    <name evidence="2" type="ORF">MNBD_ACTINO01-2420</name>
</gene>
<feature type="domain" description="FAD/NAD(P)-binding" evidence="1">
    <location>
        <begin position="6"/>
        <end position="278"/>
    </location>
</feature>
<accession>A0A3B0T1C5</accession>
<protein>
    <submittedName>
        <fullName evidence="2">Oxidoreductase (Flavoprotein)</fullName>
    </submittedName>
</protein>
<dbReference type="GO" id="GO:0016491">
    <property type="term" value="F:oxidoreductase activity"/>
    <property type="evidence" value="ECO:0007669"/>
    <property type="project" value="InterPro"/>
</dbReference>
<evidence type="ECO:0000313" key="2">
    <source>
        <dbReference type="EMBL" id="VAW02604.1"/>
    </source>
</evidence>
<dbReference type="Gene3D" id="3.50.50.60">
    <property type="entry name" value="FAD/NAD(P)-binding domain"/>
    <property type="match status" value="2"/>
</dbReference>
<dbReference type="InterPro" id="IPR036188">
    <property type="entry name" value="FAD/NAD-bd_sf"/>
</dbReference>
<dbReference type="PANTHER" id="PTHR43755">
    <property type="match status" value="1"/>
</dbReference>
<evidence type="ECO:0000259" key="1">
    <source>
        <dbReference type="Pfam" id="PF07992"/>
    </source>
</evidence>
<dbReference type="InterPro" id="IPR052541">
    <property type="entry name" value="SQRD"/>
</dbReference>
<dbReference type="PANTHER" id="PTHR43755:SF1">
    <property type="entry name" value="FAD-DEPENDENT PYRIDINE NUCLEOTIDE-DISULPHIDE OXIDOREDUCTASE"/>
    <property type="match status" value="1"/>
</dbReference>
<reference evidence="2" key="1">
    <citation type="submission" date="2018-06" db="EMBL/GenBank/DDBJ databases">
        <authorList>
            <person name="Zhirakovskaya E."/>
        </authorList>
    </citation>
    <scope>NUCLEOTIDE SEQUENCE</scope>
</reference>
<organism evidence="2">
    <name type="scientific">hydrothermal vent metagenome</name>
    <dbReference type="NCBI Taxonomy" id="652676"/>
    <lineage>
        <taxon>unclassified sequences</taxon>
        <taxon>metagenomes</taxon>
        <taxon>ecological metagenomes</taxon>
    </lineage>
</organism>
<sequence>MDEAKTIVILGGGVGGVVTAKTLRKSLPDRHRVIIVERERDHLFAPSLLWLMTGDRSVDQIRRPLERLAKRGIEVIHGEVEQIDPEDRHARIVDGSGIARDLNADYLVISLGAELASEGVPGLEDAGHSFYTLAGAESLRDALEDLGGGRIVVLTATPAYKCPAAPYEAAMLLEAHCRKRGLGDRTEVVIYAAEAGPMGVTGPDVSNGVRQMVEGKGIAYHPDHVVREVDGPNRRITFENGETTDFDVLAYVPPHRAPRAVRESGLVDETGWVPVDRNTLDTRFAGV</sequence>
<dbReference type="SUPFAM" id="SSF51905">
    <property type="entry name" value="FAD/NAD(P)-binding domain"/>
    <property type="match status" value="2"/>
</dbReference>
<dbReference type="Pfam" id="PF07992">
    <property type="entry name" value="Pyr_redox_2"/>
    <property type="match status" value="1"/>
</dbReference>
<dbReference type="AlphaFoldDB" id="A0A3B0T1C5"/>
<dbReference type="EMBL" id="UOEI01000335">
    <property type="protein sequence ID" value="VAW02604.1"/>
    <property type="molecule type" value="Genomic_DNA"/>
</dbReference>
<proteinExistence type="predicted"/>
<name>A0A3B0T1C5_9ZZZZ</name>
<dbReference type="InterPro" id="IPR023753">
    <property type="entry name" value="FAD/NAD-binding_dom"/>
</dbReference>